<protein>
    <submittedName>
        <fullName evidence="3">Ovomucoid-like</fullName>
    </submittedName>
</protein>
<dbReference type="Pfam" id="PF07648">
    <property type="entry name" value="Kazal_2"/>
    <property type="match status" value="1"/>
</dbReference>
<dbReference type="Proteomes" id="UP000478052">
    <property type="component" value="Unassembled WGS sequence"/>
</dbReference>
<evidence type="ECO:0000256" key="1">
    <source>
        <dbReference type="SAM" id="Phobius"/>
    </source>
</evidence>
<evidence type="ECO:0000313" key="3">
    <source>
        <dbReference type="EMBL" id="KAF0767270.1"/>
    </source>
</evidence>
<dbReference type="InterPro" id="IPR036058">
    <property type="entry name" value="Kazal_dom_sf"/>
</dbReference>
<accession>A0A6G0Z908</accession>
<sequence length="142" mass="15903">LRRPVNKTLVFEFTIHNNYYYHHYKQVYKTKNEYIMKSLTLFLFLGLTVALVSVNGSPAGDKKIGTSHKLKTTSTTTTISPARKCKSECPNDYSPICGSDGAKVNLSFGNKCVMEKYNCEHNAKLTVKSESECPNSKGIRLA</sequence>
<evidence type="ECO:0000259" key="2">
    <source>
        <dbReference type="PROSITE" id="PS51465"/>
    </source>
</evidence>
<dbReference type="InterPro" id="IPR002350">
    <property type="entry name" value="Kazal_dom"/>
</dbReference>
<proteinExistence type="predicted"/>
<keyword evidence="1" id="KW-0472">Membrane</keyword>
<feature type="non-terminal residue" evidence="3">
    <location>
        <position position="1"/>
    </location>
</feature>
<dbReference type="EMBL" id="VUJU01001007">
    <property type="protein sequence ID" value="KAF0767270.1"/>
    <property type="molecule type" value="Genomic_DNA"/>
</dbReference>
<keyword evidence="4" id="KW-1185">Reference proteome</keyword>
<dbReference type="CDD" id="cd00104">
    <property type="entry name" value="KAZAL_FS"/>
    <property type="match status" value="1"/>
</dbReference>
<dbReference type="SMART" id="SM00280">
    <property type="entry name" value="KAZAL"/>
    <property type="match status" value="1"/>
</dbReference>
<keyword evidence="1" id="KW-1133">Transmembrane helix</keyword>
<dbReference type="SUPFAM" id="SSF100895">
    <property type="entry name" value="Kazal-type serine protease inhibitors"/>
    <property type="match status" value="1"/>
</dbReference>
<dbReference type="PROSITE" id="PS51465">
    <property type="entry name" value="KAZAL_2"/>
    <property type="match status" value="1"/>
</dbReference>
<dbReference type="Gene3D" id="3.30.60.30">
    <property type="match status" value="1"/>
</dbReference>
<organism evidence="3 4">
    <name type="scientific">Aphis craccivora</name>
    <name type="common">Cowpea aphid</name>
    <dbReference type="NCBI Taxonomy" id="307492"/>
    <lineage>
        <taxon>Eukaryota</taxon>
        <taxon>Metazoa</taxon>
        <taxon>Ecdysozoa</taxon>
        <taxon>Arthropoda</taxon>
        <taxon>Hexapoda</taxon>
        <taxon>Insecta</taxon>
        <taxon>Pterygota</taxon>
        <taxon>Neoptera</taxon>
        <taxon>Paraneoptera</taxon>
        <taxon>Hemiptera</taxon>
        <taxon>Sternorrhyncha</taxon>
        <taxon>Aphidomorpha</taxon>
        <taxon>Aphidoidea</taxon>
        <taxon>Aphididae</taxon>
        <taxon>Aphidini</taxon>
        <taxon>Aphis</taxon>
        <taxon>Aphis</taxon>
    </lineage>
</organism>
<dbReference type="AlphaFoldDB" id="A0A6G0Z908"/>
<dbReference type="OrthoDB" id="6603847at2759"/>
<reference evidence="3 4" key="1">
    <citation type="submission" date="2019-08" db="EMBL/GenBank/DDBJ databases">
        <title>Whole genome of Aphis craccivora.</title>
        <authorList>
            <person name="Voronova N.V."/>
            <person name="Shulinski R.S."/>
            <person name="Bandarenka Y.V."/>
            <person name="Zhorov D.G."/>
            <person name="Warner D."/>
        </authorList>
    </citation>
    <scope>NUCLEOTIDE SEQUENCE [LARGE SCALE GENOMIC DNA]</scope>
    <source>
        <strain evidence="3">180601</strain>
        <tissue evidence="3">Whole Body</tissue>
    </source>
</reference>
<name>A0A6G0Z908_APHCR</name>
<gene>
    <name evidence="3" type="ORF">FWK35_00010749</name>
</gene>
<evidence type="ECO:0000313" key="4">
    <source>
        <dbReference type="Proteomes" id="UP000478052"/>
    </source>
</evidence>
<keyword evidence="1" id="KW-0812">Transmembrane</keyword>
<feature type="domain" description="Kazal-like" evidence="2">
    <location>
        <begin position="79"/>
        <end position="135"/>
    </location>
</feature>
<feature type="transmembrane region" description="Helical" evidence="1">
    <location>
        <begin position="34"/>
        <end position="54"/>
    </location>
</feature>
<comment type="caution">
    <text evidence="3">The sequence shown here is derived from an EMBL/GenBank/DDBJ whole genome shotgun (WGS) entry which is preliminary data.</text>
</comment>